<proteinExistence type="predicted"/>
<evidence type="ECO:0000256" key="5">
    <source>
        <dbReference type="SAM" id="MobiDB-lite"/>
    </source>
</evidence>
<protein>
    <recommendedName>
        <fullName evidence="6">TRAF-type domain-containing protein</fullName>
    </recommendedName>
</protein>
<dbReference type="Pfam" id="PF02176">
    <property type="entry name" value="zf-TRAF"/>
    <property type="match status" value="1"/>
</dbReference>
<dbReference type="InterPro" id="IPR001293">
    <property type="entry name" value="Znf_TRAF"/>
</dbReference>
<dbReference type="Gene3D" id="3.30.40.10">
    <property type="entry name" value="Zinc/RING finger domain, C3HC4 (zinc finger)"/>
    <property type="match status" value="1"/>
</dbReference>
<dbReference type="SUPFAM" id="SSF49599">
    <property type="entry name" value="TRAF domain-like"/>
    <property type="match status" value="1"/>
</dbReference>
<evidence type="ECO:0000256" key="3">
    <source>
        <dbReference type="ARBA" id="ARBA00022833"/>
    </source>
</evidence>
<feature type="domain" description="TRAF-type" evidence="6">
    <location>
        <begin position="52"/>
        <end position="105"/>
    </location>
</feature>
<organism evidence="7">
    <name type="scientific">Lotharella oceanica</name>
    <dbReference type="NCBI Taxonomy" id="641309"/>
    <lineage>
        <taxon>Eukaryota</taxon>
        <taxon>Sar</taxon>
        <taxon>Rhizaria</taxon>
        <taxon>Cercozoa</taxon>
        <taxon>Chlorarachniophyceae</taxon>
        <taxon>Lotharella</taxon>
    </lineage>
</organism>
<feature type="region of interest" description="Disordered" evidence="5">
    <location>
        <begin position="1"/>
        <end position="30"/>
    </location>
</feature>
<evidence type="ECO:0000313" key="7">
    <source>
        <dbReference type="EMBL" id="CAD9759532.1"/>
    </source>
</evidence>
<name>A0A7S2TMJ8_9EUKA</name>
<dbReference type="GO" id="GO:0008270">
    <property type="term" value="F:zinc ion binding"/>
    <property type="evidence" value="ECO:0007669"/>
    <property type="project" value="UniProtKB-KW"/>
</dbReference>
<evidence type="ECO:0000256" key="2">
    <source>
        <dbReference type="ARBA" id="ARBA00022771"/>
    </source>
</evidence>
<keyword evidence="2 4" id="KW-0863">Zinc-finger</keyword>
<accession>A0A7S2TMJ8</accession>
<evidence type="ECO:0000259" key="6">
    <source>
        <dbReference type="PROSITE" id="PS50145"/>
    </source>
</evidence>
<evidence type="ECO:0000256" key="4">
    <source>
        <dbReference type="PROSITE-ProRule" id="PRU00207"/>
    </source>
</evidence>
<dbReference type="PROSITE" id="PS50145">
    <property type="entry name" value="ZF_TRAF"/>
    <property type="match status" value="1"/>
</dbReference>
<keyword evidence="1 4" id="KW-0479">Metal-binding</keyword>
<reference evidence="7" key="1">
    <citation type="submission" date="2021-01" db="EMBL/GenBank/DDBJ databases">
        <authorList>
            <person name="Corre E."/>
            <person name="Pelletier E."/>
            <person name="Niang G."/>
            <person name="Scheremetjew M."/>
            <person name="Finn R."/>
            <person name="Kale V."/>
            <person name="Holt S."/>
            <person name="Cochrane G."/>
            <person name="Meng A."/>
            <person name="Brown T."/>
            <person name="Cohen L."/>
        </authorList>
    </citation>
    <scope>NUCLEOTIDE SEQUENCE</scope>
    <source>
        <strain evidence="7">CCMP622</strain>
    </source>
</reference>
<sequence length="249" mass="28274">MDGPSPPLEAHRPAETKLNNGYDHENKQASSVKRRPCPECKLAVRPDDLKDHTETCCPEALVECFLGCSTRVKRKAVAAHLANCDAFEVMLPFTMQYYSARELRCVGGVHLDSSYKIAEDEAMVQVADRDMGNVSMLLPMLRQALGMGDMQGQNVVVLKRSQLSRHERVRCPECNANVKMGYLDDHLAAMCPVRRHALLAHIRECRERDPTDAKSTNAKPREVQRMRISLSQVQRRLARLRSPRRRRRG</sequence>
<evidence type="ECO:0000256" key="1">
    <source>
        <dbReference type="ARBA" id="ARBA00022723"/>
    </source>
</evidence>
<keyword evidence="3 4" id="KW-0862">Zinc</keyword>
<dbReference type="AlphaFoldDB" id="A0A7S2TMJ8"/>
<feature type="zinc finger region" description="TRAF-type" evidence="4">
    <location>
        <begin position="52"/>
        <end position="105"/>
    </location>
</feature>
<dbReference type="EMBL" id="HBHP01012396">
    <property type="protein sequence ID" value="CAD9759532.1"/>
    <property type="molecule type" value="Transcribed_RNA"/>
</dbReference>
<dbReference type="InterPro" id="IPR013083">
    <property type="entry name" value="Znf_RING/FYVE/PHD"/>
</dbReference>
<gene>
    <name evidence="7" type="ORF">LSP00402_LOCUS7710</name>
</gene>